<name>A0A392SII8_9FABA</name>
<reference evidence="1 2" key="1">
    <citation type="journal article" date="2018" name="Front. Plant Sci.">
        <title>Red Clover (Trifolium pratense) and Zigzag Clover (T. medium) - A Picture of Genomic Similarities and Differences.</title>
        <authorList>
            <person name="Dluhosova J."/>
            <person name="Istvanek J."/>
            <person name="Nedelnik J."/>
            <person name="Repkova J."/>
        </authorList>
    </citation>
    <scope>NUCLEOTIDE SEQUENCE [LARGE SCALE GENOMIC DNA]</scope>
    <source>
        <strain evidence="2">cv. 10/8</strain>
        <tissue evidence="1">Leaf</tissue>
    </source>
</reference>
<feature type="non-terminal residue" evidence="1">
    <location>
        <position position="48"/>
    </location>
</feature>
<evidence type="ECO:0000313" key="1">
    <source>
        <dbReference type="EMBL" id="MCI48681.1"/>
    </source>
</evidence>
<comment type="caution">
    <text evidence="1">The sequence shown here is derived from an EMBL/GenBank/DDBJ whole genome shotgun (WGS) entry which is preliminary data.</text>
</comment>
<dbReference type="InterPro" id="IPR021109">
    <property type="entry name" value="Peptidase_aspartic_dom_sf"/>
</dbReference>
<dbReference type="AlphaFoldDB" id="A0A392SII8"/>
<dbReference type="Proteomes" id="UP000265520">
    <property type="component" value="Unassembled WGS sequence"/>
</dbReference>
<keyword evidence="2" id="KW-1185">Reference proteome</keyword>
<dbReference type="EMBL" id="LXQA010389970">
    <property type="protein sequence ID" value="MCI48681.1"/>
    <property type="molecule type" value="Genomic_DNA"/>
</dbReference>
<accession>A0A392SII8</accession>
<dbReference type="SUPFAM" id="SSF50630">
    <property type="entry name" value="Acid proteases"/>
    <property type="match status" value="1"/>
</dbReference>
<protein>
    <submittedName>
        <fullName evidence="1">Aspartic proteinase nepenthesin-2-like</fullName>
    </submittedName>
</protein>
<dbReference type="Gene3D" id="2.40.70.10">
    <property type="entry name" value="Acid Proteases"/>
    <property type="match status" value="1"/>
</dbReference>
<sequence>MLMNSGDEFEVSGGGPGAILGNYQQQGFEVEYDLEKSAWVLLGESARR</sequence>
<evidence type="ECO:0000313" key="2">
    <source>
        <dbReference type="Proteomes" id="UP000265520"/>
    </source>
</evidence>
<proteinExistence type="predicted"/>
<organism evidence="1 2">
    <name type="scientific">Trifolium medium</name>
    <dbReference type="NCBI Taxonomy" id="97028"/>
    <lineage>
        <taxon>Eukaryota</taxon>
        <taxon>Viridiplantae</taxon>
        <taxon>Streptophyta</taxon>
        <taxon>Embryophyta</taxon>
        <taxon>Tracheophyta</taxon>
        <taxon>Spermatophyta</taxon>
        <taxon>Magnoliopsida</taxon>
        <taxon>eudicotyledons</taxon>
        <taxon>Gunneridae</taxon>
        <taxon>Pentapetalae</taxon>
        <taxon>rosids</taxon>
        <taxon>fabids</taxon>
        <taxon>Fabales</taxon>
        <taxon>Fabaceae</taxon>
        <taxon>Papilionoideae</taxon>
        <taxon>50 kb inversion clade</taxon>
        <taxon>NPAAA clade</taxon>
        <taxon>Hologalegina</taxon>
        <taxon>IRL clade</taxon>
        <taxon>Trifolieae</taxon>
        <taxon>Trifolium</taxon>
    </lineage>
</organism>